<proteinExistence type="predicted"/>
<keyword evidence="2" id="KW-1185">Reference proteome</keyword>
<evidence type="ECO:0000313" key="2">
    <source>
        <dbReference type="Proteomes" id="UP000596660"/>
    </source>
</evidence>
<dbReference type="AlphaFoldDB" id="A0A803LAH2"/>
<evidence type="ECO:0000313" key="1">
    <source>
        <dbReference type="EnsemblPlants" id="AUR62008861-RA:cds"/>
    </source>
</evidence>
<reference evidence="1" key="2">
    <citation type="submission" date="2021-03" db="UniProtKB">
        <authorList>
            <consortium name="EnsemblPlants"/>
        </authorList>
    </citation>
    <scope>IDENTIFICATION</scope>
</reference>
<accession>A0A803LAH2</accession>
<name>A0A803LAH2_CHEQI</name>
<sequence>MEHHHQPSILNSFDNNYKVCSITLEPIERLPYSSKIDSHEIGVSLFFHHKLEIHQHCNDPESIYQQDHNILWTEPTNKYYRAMFVITPQKSDMIEGYLANALINCKKDDLPAYVSHGVLSYVSAKVSKYLRENVTFDDDLPWFMYELMGMVDVSTIVDADQLL</sequence>
<protein>
    <submittedName>
        <fullName evidence="1">Uncharacterized protein</fullName>
    </submittedName>
</protein>
<dbReference type="EnsemblPlants" id="AUR62008861-RA">
    <property type="protein sequence ID" value="AUR62008861-RA:cds"/>
    <property type="gene ID" value="AUR62008861"/>
</dbReference>
<dbReference type="Proteomes" id="UP000596660">
    <property type="component" value="Unplaced"/>
</dbReference>
<organism evidence="1 2">
    <name type="scientific">Chenopodium quinoa</name>
    <name type="common">Quinoa</name>
    <dbReference type="NCBI Taxonomy" id="63459"/>
    <lineage>
        <taxon>Eukaryota</taxon>
        <taxon>Viridiplantae</taxon>
        <taxon>Streptophyta</taxon>
        <taxon>Embryophyta</taxon>
        <taxon>Tracheophyta</taxon>
        <taxon>Spermatophyta</taxon>
        <taxon>Magnoliopsida</taxon>
        <taxon>eudicotyledons</taxon>
        <taxon>Gunneridae</taxon>
        <taxon>Pentapetalae</taxon>
        <taxon>Caryophyllales</taxon>
        <taxon>Chenopodiaceae</taxon>
        <taxon>Chenopodioideae</taxon>
        <taxon>Atripliceae</taxon>
        <taxon>Chenopodium</taxon>
    </lineage>
</organism>
<dbReference type="Gramene" id="AUR62008861-RA">
    <property type="protein sequence ID" value="AUR62008861-RA:cds"/>
    <property type="gene ID" value="AUR62008861"/>
</dbReference>
<reference evidence="1" key="1">
    <citation type="journal article" date="2017" name="Nature">
        <title>The genome of Chenopodium quinoa.</title>
        <authorList>
            <person name="Jarvis D.E."/>
            <person name="Ho Y.S."/>
            <person name="Lightfoot D.J."/>
            <person name="Schmoeckel S.M."/>
            <person name="Li B."/>
            <person name="Borm T.J.A."/>
            <person name="Ohyanagi H."/>
            <person name="Mineta K."/>
            <person name="Michell C.T."/>
            <person name="Saber N."/>
            <person name="Kharbatia N.M."/>
            <person name="Rupper R.R."/>
            <person name="Sharp A.R."/>
            <person name="Dally N."/>
            <person name="Boughton B.A."/>
            <person name="Woo Y.H."/>
            <person name="Gao G."/>
            <person name="Schijlen E.G.W.M."/>
            <person name="Guo X."/>
            <person name="Momin A.A."/>
            <person name="Negrao S."/>
            <person name="Al-Babili S."/>
            <person name="Gehring C."/>
            <person name="Roessner U."/>
            <person name="Jung C."/>
            <person name="Murphy K."/>
            <person name="Arold S.T."/>
            <person name="Gojobori T."/>
            <person name="van der Linden C.G."/>
            <person name="van Loo E.N."/>
            <person name="Jellen E.N."/>
            <person name="Maughan P.J."/>
            <person name="Tester M."/>
        </authorList>
    </citation>
    <scope>NUCLEOTIDE SEQUENCE [LARGE SCALE GENOMIC DNA]</scope>
    <source>
        <strain evidence="1">cv. PI 614886</strain>
    </source>
</reference>